<feature type="signal peptide" evidence="1">
    <location>
        <begin position="1"/>
        <end position="31"/>
    </location>
</feature>
<dbReference type="Pfam" id="PF18911">
    <property type="entry name" value="PKD_4"/>
    <property type="match status" value="1"/>
</dbReference>
<gene>
    <name evidence="3" type="ORF">FNH06_38080</name>
</gene>
<dbReference type="PROSITE" id="PS50093">
    <property type="entry name" value="PKD"/>
    <property type="match status" value="1"/>
</dbReference>
<proteinExistence type="predicted"/>
<evidence type="ECO:0000313" key="4">
    <source>
        <dbReference type="Proteomes" id="UP000318578"/>
    </source>
</evidence>
<dbReference type="InterPro" id="IPR022409">
    <property type="entry name" value="PKD/Chitinase_dom"/>
</dbReference>
<evidence type="ECO:0000313" key="3">
    <source>
        <dbReference type="EMBL" id="TVT14162.1"/>
    </source>
</evidence>
<feature type="domain" description="PKD" evidence="2">
    <location>
        <begin position="436"/>
        <end position="487"/>
    </location>
</feature>
<dbReference type="SMART" id="SM00089">
    <property type="entry name" value="PKD"/>
    <property type="match status" value="1"/>
</dbReference>
<keyword evidence="1" id="KW-0732">Signal</keyword>
<dbReference type="InterPro" id="IPR013207">
    <property type="entry name" value="LGFP"/>
</dbReference>
<dbReference type="SUPFAM" id="SSF49299">
    <property type="entry name" value="PKD domain"/>
    <property type="match status" value="1"/>
</dbReference>
<dbReference type="Pfam" id="PF08310">
    <property type="entry name" value="LGFP"/>
    <property type="match status" value="4"/>
</dbReference>
<dbReference type="InterPro" id="IPR035986">
    <property type="entry name" value="PKD_dom_sf"/>
</dbReference>
<dbReference type="PANTHER" id="PTHR19328:SF13">
    <property type="entry name" value="HIPL1 PROTEIN"/>
    <property type="match status" value="1"/>
</dbReference>
<feature type="chain" id="PRO_5021915504" evidence="1">
    <location>
        <begin position="32"/>
        <end position="941"/>
    </location>
</feature>
<dbReference type="InterPro" id="IPR011041">
    <property type="entry name" value="Quinoprot_gluc/sorb_DH_b-prop"/>
</dbReference>
<dbReference type="SUPFAM" id="SSF50952">
    <property type="entry name" value="Soluble quinoprotein glucose dehydrogenase"/>
    <property type="match status" value="1"/>
</dbReference>
<dbReference type="Gene3D" id="2.120.10.30">
    <property type="entry name" value="TolB, C-terminal domain"/>
    <property type="match status" value="1"/>
</dbReference>
<organism evidence="3 4">
    <name type="scientific">Amycolatopsis acidiphila</name>
    <dbReference type="NCBI Taxonomy" id="715473"/>
    <lineage>
        <taxon>Bacteria</taxon>
        <taxon>Bacillati</taxon>
        <taxon>Actinomycetota</taxon>
        <taxon>Actinomycetes</taxon>
        <taxon>Pseudonocardiales</taxon>
        <taxon>Pseudonocardiaceae</taxon>
        <taxon>Amycolatopsis</taxon>
    </lineage>
</organism>
<dbReference type="PANTHER" id="PTHR19328">
    <property type="entry name" value="HEDGEHOG-INTERACTING PROTEIN"/>
    <property type="match status" value="1"/>
</dbReference>
<dbReference type="InterPro" id="IPR011042">
    <property type="entry name" value="6-blade_b-propeller_TolB-like"/>
</dbReference>
<dbReference type="AlphaFoldDB" id="A0A557ZQD6"/>
<dbReference type="EMBL" id="VJZA01000142">
    <property type="protein sequence ID" value="TVT14162.1"/>
    <property type="molecule type" value="Genomic_DNA"/>
</dbReference>
<accession>A0A557ZQD6</accession>
<dbReference type="InterPro" id="IPR000601">
    <property type="entry name" value="PKD_dom"/>
</dbReference>
<dbReference type="GO" id="GO:0005975">
    <property type="term" value="P:carbohydrate metabolic process"/>
    <property type="evidence" value="ECO:0007669"/>
    <property type="project" value="UniProtKB-ARBA"/>
</dbReference>
<dbReference type="OrthoDB" id="159306at2"/>
<dbReference type="Pfam" id="PF07995">
    <property type="entry name" value="GSDH"/>
    <property type="match status" value="1"/>
</dbReference>
<dbReference type="InterPro" id="IPR013783">
    <property type="entry name" value="Ig-like_fold"/>
</dbReference>
<dbReference type="InterPro" id="IPR012938">
    <property type="entry name" value="Glc/Sorbosone_DH"/>
</dbReference>
<name>A0A557ZQD6_9PSEU</name>
<protein>
    <submittedName>
        <fullName evidence="3">PKD domain-containing protein</fullName>
    </submittedName>
</protein>
<dbReference type="CDD" id="cd00146">
    <property type="entry name" value="PKD"/>
    <property type="match status" value="1"/>
</dbReference>
<dbReference type="Proteomes" id="UP000318578">
    <property type="component" value="Unassembled WGS sequence"/>
</dbReference>
<evidence type="ECO:0000259" key="2">
    <source>
        <dbReference type="PROSITE" id="PS50093"/>
    </source>
</evidence>
<reference evidence="3 4" key="1">
    <citation type="submission" date="2019-07" db="EMBL/GenBank/DDBJ databases">
        <title>New species of Amycolatopsis and Streptomyces.</title>
        <authorList>
            <person name="Duangmal K."/>
            <person name="Teo W.F.A."/>
            <person name="Lipun K."/>
        </authorList>
    </citation>
    <scope>NUCLEOTIDE SEQUENCE [LARGE SCALE GENOMIC DNA]</scope>
    <source>
        <strain evidence="3 4">JCM 30562</strain>
    </source>
</reference>
<comment type="caution">
    <text evidence="3">The sequence shown here is derived from an EMBL/GenBank/DDBJ whole genome shotgun (WGS) entry which is preliminary data.</text>
</comment>
<sequence>MIRQWSRRGMAALVVTLLATVGLVATPQATAAPAVPSGFVIREQATGQAAYDLTDFGYLPGDGGIITTGKGGKVTWISPAGAVRTLTTLAVNNEGDLGLVGLAVAPDYASTHHVYVVRSVRTSTGTNFRLARWTVTGSPEPTGLGSEQVLLELPMTFNVHGMTGVVAGDDGTLWVSIGDSSEFRHGFYDPRALRALDVDQLYGKILHLTADGAGVAGNPYYQAANPNSARSKVFASGFRSPFRLALDPSSGLPVVGDVGWETWEELDIVQPGRNYAWPCWEGNHQTGYATQFPAECGPVSNQAPIWEYHHGGAVDQGNSVTGGFVYTGKSYPASYQGTYFFGDYQGEKLWTLRYDSTGKLTQAPQNPPWATGIGGPVEFAAAPNGDVVFADLISGNLKRVSYQQGNIAPIAQATSTTNAETRTVAFDGSDSLDYDGDLLTYSWDFGDGTTGSGKTVSHTYAAGASRFTATLTVRDPLGATGTTQLTVAPSNHSPQLTLTPPPSDTYAVGEQISLAATATDAEDGALAVEWTSRELHCPDDTTCHSHPGVGATGSTFTVPFPDHPDTQLLITATVADSAGVTASQTYTASPRQHRLTLSSAVPAALQIPSENNANTAMVTEGVTLDVQAAATASDGASTFTAWADGPTERIRTLKMPATDLTLSAVYATPIEQRYNSDAALRQSLGAPTAPEVSDGGLRYRVYEKGRLYWSQQTGVHEVHGQILAKYLALGGHAKFGAPTTDETTTPDGTGKYNHFVGTPGTGTASVYFTGATGAHGIWGLIRDKWTELRREQGPLGYPTTDEQTTPDGVGRYNHFSKAASIYWTPATGAHGVWGAIRGTWQATGWEAGPAGYPTTDELTTPDGVGRYNHFSKAASIYWSPGTGAHEVYGAIRARWSALGWERSYLGYPRSGEFGFDGGRRNDFQFGYIQWYPNGTVIDHRW</sequence>
<keyword evidence="4" id="KW-1185">Reference proteome</keyword>
<dbReference type="Gene3D" id="2.60.40.10">
    <property type="entry name" value="Immunoglobulins"/>
    <property type="match status" value="1"/>
</dbReference>
<evidence type="ECO:0000256" key="1">
    <source>
        <dbReference type="SAM" id="SignalP"/>
    </source>
</evidence>